<dbReference type="Proteomes" id="UP000434101">
    <property type="component" value="Unassembled WGS sequence"/>
</dbReference>
<dbReference type="AlphaFoldDB" id="A0A6B0VQD8"/>
<dbReference type="GO" id="GO:0015074">
    <property type="term" value="P:DNA integration"/>
    <property type="evidence" value="ECO:0007669"/>
    <property type="project" value="UniProtKB-KW"/>
</dbReference>
<feature type="domain" description="Tyr recombinase" evidence="5">
    <location>
        <begin position="121"/>
        <end position="341"/>
    </location>
</feature>
<sequence length="345" mass="39630">MEPRNRLNDISPSEAVQLYKDDRRGEVSDATLQSHGYRLKHFTTWCKENDIESVATLDGLALQKFKVWRKGHDIQPATLKSTLDTLRVFLRFCESLDAAQDGLAESVNSPSLSDEDAVGTDILQAVRAKETLAYLDRFEYASVRHAVLRLLWATGMRMGAARAIDLQDCHLDQASEAYIRLRNRPERDTRLKNGDRGERDVSIDEKTAIVLRDYISENRWDVQDDYGRDPLYTSRFGRLTKNTFRAYVYRLTRPCEIGKECPHGRERESCEAVQSRMSASKCPDSVGPHAVRRGAITHYCSEGVAGEVVSDRMNLSKKVLDQHYDFRSEREKMEQRREHVDRVDL</sequence>
<dbReference type="InterPro" id="IPR004107">
    <property type="entry name" value="Integrase_SAM-like_N"/>
</dbReference>
<feature type="domain" description="Core-binding (CB)" evidence="6">
    <location>
        <begin position="10"/>
        <end position="94"/>
    </location>
</feature>
<evidence type="ECO:0000256" key="4">
    <source>
        <dbReference type="PROSITE-ProRule" id="PRU01248"/>
    </source>
</evidence>
<evidence type="ECO:0000313" key="8">
    <source>
        <dbReference type="Proteomes" id="UP000434101"/>
    </source>
</evidence>
<dbReference type="PANTHER" id="PTHR30349:SF41">
    <property type="entry name" value="INTEGRASE_RECOMBINASE PROTEIN MJ0367-RELATED"/>
    <property type="match status" value="1"/>
</dbReference>
<dbReference type="InterPro" id="IPR050090">
    <property type="entry name" value="Tyrosine_recombinase_XerCD"/>
</dbReference>
<evidence type="ECO:0000259" key="6">
    <source>
        <dbReference type="PROSITE" id="PS51900"/>
    </source>
</evidence>
<evidence type="ECO:0000256" key="3">
    <source>
        <dbReference type="ARBA" id="ARBA00023172"/>
    </source>
</evidence>
<dbReference type="Pfam" id="PF02899">
    <property type="entry name" value="Phage_int_SAM_1"/>
    <property type="match status" value="1"/>
</dbReference>
<dbReference type="Gene3D" id="1.10.443.10">
    <property type="entry name" value="Intergrase catalytic core"/>
    <property type="match status" value="1"/>
</dbReference>
<keyword evidence="1" id="KW-0229">DNA integration</keyword>
<dbReference type="PANTHER" id="PTHR30349">
    <property type="entry name" value="PHAGE INTEGRASE-RELATED"/>
    <property type="match status" value="1"/>
</dbReference>
<gene>
    <name evidence="7" type="ORF">GS429_15915</name>
</gene>
<dbReference type="SUPFAM" id="SSF56349">
    <property type="entry name" value="DNA breaking-rejoining enzymes"/>
    <property type="match status" value="1"/>
</dbReference>
<dbReference type="Gene3D" id="1.10.150.130">
    <property type="match status" value="1"/>
</dbReference>
<dbReference type="InterPro" id="IPR002104">
    <property type="entry name" value="Integrase_catalytic"/>
</dbReference>
<dbReference type="GO" id="GO:0006310">
    <property type="term" value="P:DNA recombination"/>
    <property type="evidence" value="ECO:0007669"/>
    <property type="project" value="UniProtKB-KW"/>
</dbReference>
<evidence type="ECO:0000256" key="1">
    <source>
        <dbReference type="ARBA" id="ARBA00022908"/>
    </source>
</evidence>
<comment type="caution">
    <text evidence="7">The sequence shown here is derived from an EMBL/GenBank/DDBJ whole genome shotgun (WGS) entry which is preliminary data.</text>
</comment>
<proteinExistence type="predicted"/>
<reference evidence="7 8" key="1">
    <citation type="submission" date="2020-01" db="EMBL/GenBank/DDBJ databases">
        <title>Natronorubrum sp. JWXQ-INN 674 isolated from Inner Mongolia Autonomous Region of China.</title>
        <authorList>
            <person name="Xue Q."/>
        </authorList>
    </citation>
    <scope>NUCLEOTIDE SEQUENCE [LARGE SCALE GENOMIC DNA]</scope>
    <source>
        <strain evidence="7 8">JWXQ-INN-674</strain>
    </source>
</reference>
<dbReference type="InterPro" id="IPR013762">
    <property type="entry name" value="Integrase-like_cat_sf"/>
</dbReference>
<dbReference type="Pfam" id="PF00589">
    <property type="entry name" value="Phage_integrase"/>
    <property type="match status" value="1"/>
</dbReference>
<dbReference type="EMBL" id="WUYX01000053">
    <property type="protein sequence ID" value="MXV63515.1"/>
    <property type="molecule type" value="Genomic_DNA"/>
</dbReference>
<dbReference type="InterPro" id="IPR011010">
    <property type="entry name" value="DNA_brk_join_enz"/>
</dbReference>
<dbReference type="OrthoDB" id="198497at2157"/>
<dbReference type="InterPro" id="IPR010998">
    <property type="entry name" value="Integrase_recombinase_N"/>
</dbReference>
<evidence type="ECO:0000256" key="2">
    <source>
        <dbReference type="ARBA" id="ARBA00023125"/>
    </source>
</evidence>
<name>A0A6B0VQD8_9EURY</name>
<accession>A0A6B0VQD8</accession>
<organism evidence="7 8">
    <name type="scientific">Natronorubrum halalkaliphilum</name>
    <dbReference type="NCBI Taxonomy" id="2691917"/>
    <lineage>
        <taxon>Archaea</taxon>
        <taxon>Methanobacteriati</taxon>
        <taxon>Methanobacteriota</taxon>
        <taxon>Stenosarchaea group</taxon>
        <taxon>Halobacteria</taxon>
        <taxon>Halobacteriales</taxon>
        <taxon>Natrialbaceae</taxon>
        <taxon>Natronorubrum</taxon>
    </lineage>
</organism>
<keyword evidence="3" id="KW-0233">DNA recombination</keyword>
<dbReference type="PROSITE" id="PS51898">
    <property type="entry name" value="TYR_RECOMBINASE"/>
    <property type="match status" value="1"/>
</dbReference>
<protein>
    <submittedName>
        <fullName evidence="7">Tyrosine-type recombinase/integrase</fullName>
    </submittedName>
</protein>
<dbReference type="RefSeq" id="WP_160066327.1">
    <property type="nucleotide sequence ID" value="NZ_WUYX01000053.1"/>
</dbReference>
<dbReference type="CDD" id="cd00397">
    <property type="entry name" value="DNA_BRE_C"/>
    <property type="match status" value="1"/>
</dbReference>
<dbReference type="PROSITE" id="PS51900">
    <property type="entry name" value="CB"/>
    <property type="match status" value="1"/>
</dbReference>
<keyword evidence="8" id="KW-1185">Reference proteome</keyword>
<dbReference type="GO" id="GO:0003677">
    <property type="term" value="F:DNA binding"/>
    <property type="evidence" value="ECO:0007669"/>
    <property type="project" value="UniProtKB-UniRule"/>
</dbReference>
<keyword evidence="2 4" id="KW-0238">DNA-binding</keyword>
<dbReference type="InterPro" id="IPR044068">
    <property type="entry name" value="CB"/>
</dbReference>
<evidence type="ECO:0000259" key="5">
    <source>
        <dbReference type="PROSITE" id="PS51898"/>
    </source>
</evidence>
<evidence type="ECO:0000313" key="7">
    <source>
        <dbReference type="EMBL" id="MXV63515.1"/>
    </source>
</evidence>